<protein>
    <submittedName>
        <fullName evidence="11">Ferredoxin--NADP reductase</fullName>
    </submittedName>
</protein>
<evidence type="ECO:0000256" key="2">
    <source>
        <dbReference type="ARBA" id="ARBA00022630"/>
    </source>
</evidence>
<evidence type="ECO:0000256" key="1">
    <source>
        <dbReference type="ARBA" id="ARBA00001974"/>
    </source>
</evidence>
<evidence type="ECO:0000259" key="9">
    <source>
        <dbReference type="PROSITE" id="PS51085"/>
    </source>
</evidence>
<evidence type="ECO:0000256" key="6">
    <source>
        <dbReference type="ARBA" id="ARBA00023002"/>
    </source>
</evidence>
<keyword evidence="8" id="KW-0411">Iron-sulfur</keyword>
<feature type="domain" description="2Fe-2S ferredoxin-type" evidence="9">
    <location>
        <begin position="256"/>
        <end position="345"/>
    </location>
</feature>
<evidence type="ECO:0000256" key="5">
    <source>
        <dbReference type="ARBA" id="ARBA00022827"/>
    </source>
</evidence>
<dbReference type="SUPFAM" id="SSF54292">
    <property type="entry name" value="2Fe-2S ferredoxin-like"/>
    <property type="match status" value="1"/>
</dbReference>
<sequence length="345" mass="36962">MNSRAHTLSVFEVIKETADAVTLVFDVPAELAERFGYSPGQFLTVEVPSERCGSVARCYSLSSSPHCDRRPAVTVKRTADGYASNWICDNAAVNSVLTVLEPAGAFVPGSLDRDVLLCAAGSGITPVISIAKSVLLAGTGNVALLYANRDIGSVIFAGQIDALAAKFPDRLHVLHWLEEERGLPATDAIAQLVQSYVDRDVYLCGPAGFATQTMAALIRLGVADDRIRTEAYRSLEANPFLAPSAALRASNPNSATIATVELDGQTYELDWPKGTPLLDILLTKGLDAPYVCRESACGTCVCSVRSGRTRMLLNESLLDEELEVGLTLACQTLPESDRVHIAFDQ</sequence>
<evidence type="ECO:0000256" key="4">
    <source>
        <dbReference type="ARBA" id="ARBA00022723"/>
    </source>
</evidence>
<reference evidence="11 12" key="1">
    <citation type="journal article" date="2022" name="BMC Genomics">
        <title>Comparative genome analysis of mycobacteria focusing on tRNA and non-coding RNA.</title>
        <authorList>
            <person name="Behra P.R.K."/>
            <person name="Pettersson B.M.F."/>
            <person name="Ramesh M."/>
            <person name="Das S."/>
            <person name="Dasgupta S."/>
            <person name="Kirsebom L.A."/>
        </authorList>
    </citation>
    <scope>NUCLEOTIDE SEQUENCE [LARGE SCALE GENOMIC DNA]</scope>
    <source>
        <strain evidence="11 12">DSM 44078</strain>
    </source>
</reference>
<dbReference type="PANTHER" id="PTHR47354">
    <property type="entry name" value="NADH OXIDOREDUCTASE HCR"/>
    <property type="match status" value="1"/>
</dbReference>
<dbReference type="PANTHER" id="PTHR47354:SF8">
    <property type="entry name" value="1,2-PHENYLACETYL-COA EPOXIDASE, SUBUNIT E"/>
    <property type="match status" value="1"/>
</dbReference>
<dbReference type="InterPro" id="IPR017938">
    <property type="entry name" value="Riboflavin_synthase-like_b-brl"/>
</dbReference>
<keyword evidence="2" id="KW-0285">Flavoprotein</keyword>
<feature type="domain" description="FAD-binding FR-type" evidence="10">
    <location>
        <begin position="3"/>
        <end position="109"/>
    </location>
</feature>
<dbReference type="PRINTS" id="PR00371">
    <property type="entry name" value="FPNCR"/>
</dbReference>
<dbReference type="InterPro" id="IPR039261">
    <property type="entry name" value="FNR_nucleotide-bd"/>
</dbReference>
<keyword evidence="4" id="KW-0479">Metal-binding</keyword>
<evidence type="ECO:0000256" key="3">
    <source>
        <dbReference type="ARBA" id="ARBA00022714"/>
    </source>
</evidence>
<dbReference type="Pfam" id="PF00111">
    <property type="entry name" value="Fer2"/>
    <property type="match status" value="1"/>
</dbReference>
<dbReference type="InterPro" id="IPR001041">
    <property type="entry name" value="2Fe-2S_ferredoxin-type"/>
</dbReference>
<dbReference type="CDD" id="cd00207">
    <property type="entry name" value="fer2"/>
    <property type="match status" value="1"/>
</dbReference>
<name>A0ABT3CFU9_9MYCO</name>
<evidence type="ECO:0000313" key="12">
    <source>
        <dbReference type="Proteomes" id="UP001526201"/>
    </source>
</evidence>
<proteinExistence type="predicted"/>
<dbReference type="RefSeq" id="WP_264069509.1">
    <property type="nucleotide sequence ID" value="NZ_JACKTY010000033.1"/>
</dbReference>
<dbReference type="PROSITE" id="PS51085">
    <property type="entry name" value="2FE2S_FER_2"/>
    <property type="match status" value="1"/>
</dbReference>
<dbReference type="InterPro" id="IPR001433">
    <property type="entry name" value="OxRdtase_FAD/NAD-bd"/>
</dbReference>
<evidence type="ECO:0000313" key="11">
    <source>
        <dbReference type="EMBL" id="MCV7228377.1"/>
    </source>
</evidence>
<accession>A0ABT3CFU9</accession>
<keyword evidence="5" id="KW-0274">FAD</keyword>
<evidence type="ECO:0000256" key="7">
    <source>
        <dbReference type="ARBA" id="ARBA00023004"/>
    </source>
</evidence>
<keyword evidence="6" id="KW-0560">Oxidoreductase</keyword>
<comment type="cofactor">
    <cofactor evidence="1">
        <name>FAD</name>
        <dbReference type="ChEBI" id="CHEBI:57692"/>
    </cofactor>
</comment>
<dbReference type="Pfam" id="PF00970">
    <property type="entry name" value="FAD_binding_6"/>
    <property type="match status" value="1"/>
</dbReference>
<comment type="caution">
    <text evidence="11">The sequence shown here is derived from an EMBL/GenBank/DDBJ whole genome shotgun (WGS) entry which is preliminary data.</text>
</comment>
<keyword evidence="7" id="KW-0408">Iron</keyword>
<dbReference type="SUPFAM" id="SSF52343">
    <property type="entry name" value="Ferredoxin reductase-like, C-terminal NADP-linked domain"/>
    <property type="match status" value="1"/>
</dbReference>
<keyword evidence="12" id="KW-1185">Reference proteome</keyword>
<dbReference type="InterPro" id="IPR008333">
    <property type="entry name" value="Cbr1-like_FAD-bd_dom"/>
</dbReference>
<gene>
    <name evidence="11" type="ORF">H7J73_20395</name>
</gene>
<dbReference type="PROSITE" id="PS51384">
    <property type="entry name" value="FAD_FR"/>
    <property type="match status" value="1"/>
</dbReference>
<dbReference type="SUPFAM" id="SSF63380">
    <property type="entry name" value="Riboflavin synthase domain-like"/>
    <property type="match status" value="1"/>
</dbReference>
<dbReference type="InterPro" id="IPR017927">
    <property type="entry name" value="FAD-bd_FR_type"/>
</dbReference>
<dbReference type="Gene3D" id="3.40.50.80">
    <property type="entry name" value="Nucleotide-binding domain of ferredoxin-NADP reductase (FNR) module"/>
    <property type="match status" value="1"/>
</dbReference>
<dbReference type="CDD" id="cd06214">
    <property type="entry name" value="PA_degradation_oxidoreductase_like"/>
    <property type="match status" value="1"/>
</dbReference>
<dbReference type="Proteomes" id="UP001526201">
    <property type="component" value="Unassembled WGS sequence"/>
</dbReference>
<dbReference type="InterPro" id="IPR001709">
    <property type="entry name" value="Flavoprot_Pyr_Nucl_cyt_Rdtase"/>
</dbReference>
<evidence type="ECO:0000259" key="10">
    <source>
        <dbReference type="PROSITE" id="PS51384"/>
    </source>
</evidence>
<dbReference type="EMBL" id="JACKTY010000033">
    <property type="protein sequence ID" value="MCV7228377.1"/>
    <property type="molecule type" value="Genomic_DNA"/>
</dbReference>
<dbReference type="Pfam" id="PF00175">
    <property type="entry name" value="NAD_binding_1"/>
    <property type="match status" value="1"/>
</dbReference>
<keyword evidence="3" id="KW-0001">2Fe-2S</keyword>
<dbReference type="Gene3D" id="2.40.30.10">
    <property type="entry name" value="Translation factors"/>
    <property type="match status" value="1"/>
</dbReference>
<organism evidence="11 12">
    <name type="scientific">Mycolicibacterium komossense</name>
    <dbReference type="NCBI Taxonomy" id="1779"/>
    <lineage>
        <taxon>Bacteria</taxon>
        <taxon>Bacillati</taxon>
        <taxon>Actinomycetota</taxon>
        <taxon>Actinomycetes</taxon>
        <taxon>Mycobacteriales</taxon>
        <taxon>Mycobacteriaceae</taxon>
        <taxon>Mycolicibacterium</taxon>
    </lineage>
</organism>
<dbReference type="Gene3D" id="3.10.20.30">
    <property type="match status" value="1"/>
</dbReference>
<dbReference type="InterPro" id="IPR012675">
    <property type="entry name" value="Beta-grasp_dom_sf"/>
</dbReference>
<evidence type="ECO:0000256" key="8">
    <source>
        <dbReference type="ARBA" id="ARBA00023014"/>
    </source>
</evidence>
<dbReference type="PRINTS" id="PR00410">
    <property type="entry name" value="PHEHYDRXLASE"/>
</dbReference>
<dbReference type="InterPro" id="IPR036010">
    <property type="entry name" value="2Fe-2S_ferredoxin-like_sf"/>
</dbReference>
<dbReference type="InterPro" id="IPR050415">
    <property type="entry name" value="MRET"/>
</dbReference>